<dbReference type="SUPFAM" id="SSF63829">
    <property type="entry name" value="Calcium-dependent phosphotriesterase"/>
    <property type="match status" value="1"/>
</dbReference>
<gene>
    <name evidence="6" type="ORF">g.62027</name>
</gene>
<feature type="region of interest" description="Disordered" evidence="4">
    <location>
        <begin position="16"/>
        <end position="51"/>
    </location>
</feature>
<dbReference type="Pfam" id="PF08450">
    <property type="entry name" value="SGL"/>
    <property type="match status" value="1"/>
</dbReference>
<feature type="binding site" evidence="3">
    <location>
        <position position="206"/>
    </location>
    <ligand>
        <name>substrate</name>
    </ligand>
</feature>
<sequence length="405" mass="43528">LITFRLLDHRGVHGTMKASLTSSGAGRTRQPGVGPVSTTALAPPPPSGRAGLAPRCQHSMMPSGLPTSMRFAICPPRARQLLVTPPAHPSADVSMATSQDEVTVDLALEARCDLGESPVWDGKTNNLYFVDINSRTIHGFQPETGEHFTIKADEPTGTIVPTNDPTKILVATQRDILVVDVPGRKVTKQAIATTPKEHGTEGFRFNDGKVSPSGTLLIGRMSNKWRKGARGRQYRLDPGSSTLVEVMSPEEVHLPNGIAWDGAKGVVYFIDSSTEEVRAYAADEQGIMRRGEDGALSWRTVTHRPSGLATVPDGMTIDTDGNLWVAHGESGEVTCYHPESGAVLHKVPLPVQRPTACTFGGRDLGDLYVTTRVETGEGAHKHHGGLYRIRIPGVKGVAPAYEYAL</sequence>
<dbReference type="PANTHER" id="PTHR10907:SF47">
    <property type="entry name" value="REGUCALCIN"/>
    <property type="match status" value="1"/>
</dbReference>
<dbReference type="EMBL" id="GDKF01000119">
    <property type="protein sequence ID" value="JAT78503.1"/>
    <property type="molecule type" value="Transcribed_RNA"/>
</dbReference>
<evidence type="ECO:0000313" key="6">
    <source>
        <dbReference type="EMBL" id="JAT78503.1"/>
    </source>
</evidence>
<reference evidence="6" key="1">
    <citation type="submission" date="2015-08" db="EMBL/GenBank/DDBJ databases">
        <authorList>
            <person name="Babu N.S."/>
            <person name="Beckwith C.J."/>
            <person name="Beseler K.G."/>
            <person name="Brison A."/>
            <person name="Carone J.V."/>
            <person name="Caskin T.P."/>
            <person name="Diamond M."/>
            <person name="Durham M.E."/>
            <person name="Foxe J.M."/>
            <person name="Go M."/>
            <person name="Henderson B.A."/>
            <person name="Jones I.B."/>
            <person name="McGettigan J.A."/>
            <person name="Micheletti S.J."/>
            <person name="Nasrallah M.E."/>
            <person name="Ortiz D."/>
            <person name="Piller C.R."/>
            <person name="Privatt S.R."/>
            <person name="Schneider S.L."/>
            <person name="Sharp S."/>
            <person name="Smith T.C."/>
            <person name="Stanton J.D."/>
            <person name="Ullery H.E."/>
            <person name="Wilson R.J."/>
            <person name="Serrano M.G."/>
            <person name="Buck G."/>
            <person name="Lee V."/>
            <person name="Wang Y."/>
            <person name="Carvalho R."/>
            <person name="Voegtly L."/>
            <person name="Shi R."/>
            <person name="Duckworth R."/>
            <person name="Johnson A."/>
            <person name="Loviza R."/>
            <person name="Walstead R."/>
            <person name="Shah Z."/>
            <person name="Kiflezghi M."/>
            <person name="Wade K."/>
            <person name="Ball S.L."/>
            <person name="Bradley K.W."/>
            <person name="Asai D.J."/>
            <person name="Bowman C.A."/>
            <person name="Russell D.A."/>
            <person name="Pope W.H."/>
            <person name="Jacobs-Sera D."/>
            <person name="Hendrix R.W."/>
            <person name="Hatfull G.F."/>
        </authorList>
    </citation>
    <scope>NUCLEOTIDE SEQUENCE</scope>
</reference>
<dbReference type="InterPro" id="IPR005511">
    <property type="entry name" value="SMP-30"/>
</dbReference>
<comment type="cofactor">
    <cofactor evidence="3">
        <name>Zn(2+)</name>
        <dbReference type="ChEBI" id="CHEBI:29105"/>
    </cofactor>
    <text evidence="3">Binds 1 divalent metal cation per subunit.</text>
</comment>
<dbReference type="PRINTS" id="PR01790">
    <property type="entry name" value="SMP30FAMILY"/>
</dbReference>
<evidence type="ECO:0000259" key="5">
    <source>
        <dbReference type="Pfam" id="PF08450"/>
    </source>
</evidence>
<feature type="active site" description="Proton donor/acceptor" evidence="2">
    <location>
        <position position="313"/>
    </location>
</feature>
<dbReference type="AlphaFoldDB" id="A0A1D2AHR7"/>
<feature type="non-terminal residue" evidence="6">
    <location>
        <position position="1"/>
    </location>
</feature>
<feature type="binding site" evidence="3">
    <location>
        <position position="256"/>
    </location>
    <ligand>
        <name>a divalent metal cation</name>
        <dbReference type="ChEBI" id="CHEBI:60240"/>
    </ligand>
</feature>
<dbReference type="GO" id="GO:0019853">
    <property type="term" value="P:L-ascorbic acid biosynthetic process"/>
    <property type="evidence" value="ECO:0007669"/>
    <property type="project" value="TreeGrafter"/>
</dbReference>
<feature type="binding site" evidence="3">
    <location>
        <position position="204"/>
    </location>
    <ligand>
        <name>a divalent metal cation</name>
        <dbReference type="ChEBI" id="CHEBI:60240"/>
    </ligand>
</feature>
<accession>A0A1D2AHR7</accession>
<evidence type="ECO:0000256" key="2">
    <source>
        <dbReference type="PIRSR" id="PIRSR605511-1"/>
    </source>
</evidence>
<comment type="similarity">
    <text evidence="1">Belongs to the SMP-30/CGR1 family.</text>
</comment>
<keyword evidence="3" id="KW-0479">Metal-binding</keyword>
<name>A0A1D2AHR7_AUXPR</name>
<feature type="domain" description="SMP-30/Gluconolactonase/LRE-like region" evidence="5">
    <location>
        <begin position="114"/>
        <end position="371"/>
    </location>
</feature>
<feature type="binding site" evidence="3">
    <location>
        <position position="116"/>
    </location>
    <ligand>
        <name>a divalent metal cation</name>
        <dbReference type="ChEBI" id="CHEBI:60240"/>
    </ligand>
</feature>
<evidence type="ECO:0000256" key="4">
    <source>
        <dbReference type="SAM" id="MobiDB-lite"/>
    </source>
</evidence>
<dbReference type="InterPro" id="IPR013658">
    <property type="entry name" value="SGL"/>
</dbReference>
<dbReference type="Gene3D" id="2.120.10.30">
    <property type="entry name" value="TolB, C-terminal domain"/>
    <property type="match status" value="1"/>
</dbReference>
<dbReference type="GO" id="GO:0005509">
    <property type="term" value="F:calcium ion binding"/>
    <property type="evidence" value="ECO:0007669"/>
    <property type="project" value="TreeGrafter"/>
</dbReference>
<dbReference type="GO" id="GO:0004341">
    <property type="term" value="F:gluconolactonase activity"/>
    <property type="evidence" value="ECO:0007669"/>
    <property type="project" value="TreeGrafter"/>
</dbReference>
<feature type="binding site" evidence="3">
    <location>
        <position position="313"/>
    </location>
    <ligand>
        <name>a divalent metal cation</name>
        <dbReference type="ChEBI" id="CHEBI:60240"/>
    </ligand>
</feature>
<protein>
    <recommendedName>
        <fullName evidence="5">SMP-30/Gluconolactonase/LRE-like region domain-containing protein</fullName>
    </recommendedName>
</protein>
<dbReference type="PANTHER" id="PTHR10907">
    <property type="entry name" value="REGUCALCIN"/>
    <property type="match status" value="1"/>
</dbReference>
<evidence type="ECO:0000256" key="3">
    <source>
        <dbReference type="PIRSR" id="PIRSR605511-2"/>
    </source>
</evidence>
<organism evidence="6">
    <name type="scientific">Auxenochlorella protothecoides</name>
    <name type="common">Green microalga</name>
    <name type="synonym">Chlorella protothecoides</name>
    <dbReference type="NCBI Taxonomy" id="3075"/>
    <lineage>
        <taxon>Eukaryota</taxon>
        <taxon>Viridiplantae</taxon>
        <taxon>Chlorophyta</taxon>
        <taxon>core chlorophytes</taxon>
        <taxon>Trebouxiophyceae</taxon>
        <taxon>Chlorellales</taxon>
        <taxon>Chlorellaceae</taxon>
        <taxon>Auxenochlorella</taxon>
    </lineage>
</organism>
<proteinExistence type="inferred from homology"/>
<dbReference type="InterPro" id="IPR011042">
    <property type="entry name" value="6-blade_b-propeller_TolB-like"/>
</dbReference>
<evidence type="ECO:0000256" key="1">
    <source>
        <dbReference type="ARBA" id="ARBA00008853"/>
    </source>
</evidence>
<keyword evidence="3" id="KW-0862">Zinc</keyword>